<keyword evidence="5" id="KW-1185">Reference proteome</keyword>
<dbReference type="PANTHER" id="PTHR32166">
    <property type="entry name" value="OSJNBA0013A04.12 PROTEIN"/>
    <property type="match status" value="1"/>
</dbReference>
<dbReference type="InterPro" id="IPR008906">
    <property type="entry name" value="HATC_C_dom"/>
</dbReference>
<dbReference type="EMBL" id="JBCNJP010000009">
    <property type="protein sequence ID" value="KAK9073226.1"/>
    <property type="molecule type" value="Genomic_DNA"/>
</dbReference>
<name>A0AAP0DDP8_9ASTR</name>
<comment type="caution">
    <text evidence="4">The sequence shown here is derived from an EMBL/GenBank/DDBJ whole genome shotgun (WGS) entry which is preliminary data.</text>
</comment>
<dbReference type="AlphaFoldDB" id="A0AAP0DDP8"/>
<dbReference type="SUPFAM" id="SSF53098">
    <property type="entry name" value="Ribonuclease H-like"/>
    <property type="match status" value="1"/>
</dbReference>
<feature type="compositionally biased region" description="Gly residues" evidence="1">
    <location>
        <begin position="512"/>
        <end position="526"/>
    </location>
</feature>
<dbReference type="Pfam" id="PF04937">
    <property type="entry name" value="DUF659"/>
    <property type="match status" value="1"/>
</dbReference>
<proteinExistence type="predicted"/>
<feature type="compositionally biased region" description="Basic residues" evidence="1">
    <location>
        <begin position="536"/>
        <end position="553"/>
    </location>
</feature>
<evidence type="ECO:0000259" key="2">
    <source>
        <dbReference type="Pfam" id="PF04937"/>
    </source>
</evidence>
<dbReference type="InterPro" id="IPR012337">
    <property type="entry name" value="RNaseH-like_sf"/>
</dbReference>
<feature type="domain" description="DUF659" evidence="2">
    <location>
        <begin position="29"/>
        <end position="180"/>
    </location>
</feature>
<dbReference type="GO" id="GO:0046983">
    <property type="term" value="F:protein dimerization activity"/>
    <property type="evidence" value="ECO:0007669"/>
    <property type="project" value="InterPro"/>
</dbReference>
<protein>
    <submittedName>
        <fullName evidence="4">Uncharacterized protein</fullName>
    </submittedName>
</protein>
<dbReference type="InterPro" id="IPR007021">
    <property type="entry name" value="DUF659"/>
</dbReference>
<sequence length="591" mass="68027">MTMEMGANSPSFISMLRSVGNYGRGLKPPTMHELRTWILKEEVKTTTTMVEDIKATWKTTGVSLLSDGWSDMRNHSLINFLVNNEYGTVFLKTVDASDCVKDAQKFFELLDGVVEEIGEDIVIQVVTDNASNYKAAGTLLMEKRKGLYWTPCAAHCIDLMLEKIGELPQHKNALLKAKKVTNFIYNHQWVLALSRKVLKKDLLRPAATRFATTFFTIQSIYQSKEALQQMFTSSDWNTCNWAKKADGKEVRKIIMDERIFWPNVVYCIKTTQPLVEVLRLVDGEQTPAMGYIYGAMDECKEKIAKNLDNKLPSYKAIWEIIDKKWDLQMHRDLHAAAYYLNPKHLWSPGMSKHPEIKRGLYDVMGKLVKDQSVYMKIEEQHILYKRKEKLFGYRGALATYQTRPEVRWWDEYRDDTPELKEFAMKVLGLTCSASACERNWSTFNQVHTKRRNRLTTERMNDLVYIMYNKKLKQKFVKKGSLKEEEDPLLLENVVSDDEWIAEPDDEATIEGGETGGEGSDGIGGGSSVPRGESSSSRKRKVVQKKVQSKKKKPAQLNLIDEEDEFEEIETDEECDYEEEEANSDEETFYAV</sequence>
<dbReference type="Proteomes" id="UP001408789">
    <property type="component" value="Unassembled WGS sequence"/>
</dbReference>
<feature type="domain" description="HAT C-terminal dimerisation" evidence="3">
    <location>
        <begin position="407"/>
        <end position="465"/>
    </location>
</feature>
<gene>
    <name evidence="4" type="ORF">SSX86_007550</name>
</gene>
<reference evidence="4 5" key="1">
    <citation type="submission" date="2024-04" db="EMBL/GenBank/DDBJ databases">
        <title>The reference genome of an endangered Asteraceae, Deinandra increscens subsp. villosa, native to the Central Coast of California.</title>
        <authorList>
            <person name="Guilliams M."/>
            <person name="Hasenstab-Lehman K."/>
            <person name="Meyer R."/>
            <person name="Mcevoy S."/>
        </authorList>
    </citation>
    <scope>NUCLEOTIDE SEQUENCE [LARGE SCALE GENOMIC DNA]</scope>
    <source>
        <tissue evidence="4">Leaf</tissue>
    </source>
</reference>
<dbReference type="PANTHER" id="PTHR32166:SF122">
    <property type="entry name" value="OS09G0499600 PROTEIN"/>
    <property type="match status" value="1"/>
</dbReference>
<feature type="compositionally biased region" description="Acidic residues" evidence="1">
    <location>
        <begin position="559"/>
        <end position="591"/>
    </location>
</feature>
<accession>A0AAP0DDP8</accession>
<organism evidence="4 5">
    <name type="scientific">Deinandra increscens subsp. villosa</name>
    <dbReference type="NCBI Taxonomy" id="3103831"/>
    <lineage>
        <taxon>Eukaryota</taxon>
        <taxon>Viridiplantae</taxon>
        <taxon>Streptophyta</taxon>
        <taxon>Embryophyta</taxon>
        <taxon>Tracheophyta</taxon>
        <taxon>Spermatophyta</taxon>
        <taxon>Magnoliopsida</taxon>
        <taxon>eudicotyledons</taxon>
        <taxon>Gunneridae</taxon>
        <taxon>Pentapetalae</taxon>
        <taxon>asterids</taxon>
        <taxon>campanulids</taxon>
        <taxon>Asterales</taxon>
        <taxon>Asteraceae</taxon>
        <taxon>Asteroideae</taxon>
        <taxon>Heliantheae alliance</taxon>
        <taxon>Madieae</taxon>
        <taxon>Madiinae</taxon>
        <taxon>Deinandra</taxon>
    </lineage>
</organism>
<dbReference type="Pfam" id="PF05699">
    <property type="entry name" value="Dimer_Tnp_hAT"/>
    <property type="match status" value="1"/>
</dbReference>
<evidence type="ECO:0000313" key="5">
    <source>
        <dbReference type="Proteomes" id="UP001408789"/>
    </source>
</evidence>
<evidence type="ECO:0000313" key="4">
    <source>
        <dbReference type="EMBL" id="KAK9073226.1"/>
    </source>
</evidence>
<evidence type="ECO:0000256" key="1">
    <source>
        <dbReference type="SAM" id="MobiDB-lite"/>
    </source>
</evidence>
<feature type="region of interest" description="Disordered" evidence="1">
    <location>
        <begin position="506"/>
        <end position="591"/>
    </location>
</feature>
<evidence type="ECO:0000259" key="3">
    <source>
        <dbReference type="Pfam" id="PF05699"/>
    </source>
</evidence>